<dbReference type="InterPro" id="IPR007936">
    <property type="entry name" value="VapE-like_dom"/>
</dbReference>
<accession>A0ABV8PUF2</accession>
<dbReference type="Pfam" id="PF05272">
    <property type="entry name" value="VapE-like_dom"/>
    <property type="match status" value="1"/>
</dbReference>
<dbReference type="PANTHER" id="PTHR34985">
    <property type="entry name" value="SLR0554 PROTEIN"/>
    <property type="match status" value="1"/>
</dbReference>
<keyword evidence="5" id="KW-1185">Reference proteome</keyword>
<organism evidence="4 5">
    <name type="scientific">Parasediminibacterium paludis</name>
    <dbReference type="NCBI Taxonomy" id="908966"/>
    <lineage>
        <taxon>Bacteria</taxon>
        <taxon>Pseudomonadati</taxon>
        <taxon>Bacteroidota</taxon>
        <taxon>Chitinophagia</taxon>
        <taxon>Chitinophagales</taxon>
        <taxon>Chitinophagaceae</taxon>
        <taxon>Parasediminibacterium</taxon>
    </lineage>
</organism>
<name>A0ABV8PUF2_9BACT</name>
<dbReference type="InterPro" id="IPR014819">
    <property type="entry name" value="PriCT_2"/>
</dbReference>
<evidence type="ECO:0000313" key="5">
    <source>
        <dbReference type="Proteomes" id="UP001595906"/>
    </source>
</evidence>
<dbReference type="EMBL" id="JBHSDC010000002">
    <property type="protein sequence ID" value="MFC4230961.1"/>
    <property type="molecule type" value="Genomic_DNA"/>
</dbReference>
<dbReference type="Pfam" id="PF08800">
    <property type="entry name" value="BT4734-like_N"/>
    <property type="match status" value="1"/>
</dbReference>
<comment type="caution">
    <text evidence="4">The sequence shown here is derived from an EMBL/GenBank/DDBJ whole genome shotgun (WGS) entry which is preliminary data.</text>
</comment>
<feature type="domain" description="BT4734-like N-terminal" evidence="3">
    <location>
        <begin position="53"/>
        <end position="173"/>
    </location>
</feature>
<evidence type="ECO:0000259" key="3">
    <source>
        <dbReference type="Pfam" id="PF08800"/>
    </source>
</evidence>
<feature type="domain" description="Primase C-terminal 2" evidence="2">
    <location>
        <begin position="221"/>
        <end position="268"/>
    </location>
</feature>
<feature type="domain" description="Virulence-associated protein E-like" evidence="1">
    <location>
        <begin position="428"/>
        <end position="624"/>
    </location>
</feature>
<reference evidence="5" key="1">
    <citation type="journal article" date="2019" name="Int. J. Syst. Evol. Microbiol.">
        <title>The Global Catalogue of Microorganisms (GCM) 10K type strain sequencing project: providing services to taxonomists for standard genome sequencing and annotation.</title>
        <authorList>
            <consortium name="The Broad Institute Genomics Platform"/>
            <consortium name="The Broad Institute Genome Sequencing Center for Infectious Disease"/>
            <person name="Wu L."/>
            <person name="Ma J."/>
        </authorList>
    </citation>
    <scope>NUCLEOTIDE SEQUENCE [LARGE SCALE GENOMIC DNA]</scope>
    <source>
        <strain evidence="5">CECT 8010</strain>
    </source>
</reference>
<dbReference type="Pfam" id="PF08707">
    <property type="entry name" value="PriCT_2"/>
    <property type="match status" value="1"/>
</dbReference>
<dbReference type="Proteomes" id="UP001595906">
    <property type="component" value="Unassembled WGS sequence"/>
</dbReference>
<protein>
    <submittedName>
        <fullName evidence="4">VapE domain-containing protein</fullName>
    </submittedName>
</protein>
<evidence type="ECO:0000259" key="1">
    <source>
        <dbReference type="Pfam" id="PF05272"/>
    </source>
</evidence>
<sequence length="704" mass="81373">MYNFSFYTSPLKSREHQNSTIELSTFLDWIKQGKYSKQIIALRKATGEQQDAIKAALPYATLSGIFAPGKRDAKSLQQHSGLMQIDIDAKDQTNFNINHVRELLRQDAFILSLFLSPRGLGLKAIIKIDATKHKPSFLALESYFKYKYNLVIDTACKDVCRAFFISADSKLYYNQESTVFIISEDTSSGKQIPFATDKKQQDIEALCKELEARNIDITNRKGYSEWRDIAFAIANGLGENGRSYFKRISAIASNYNQQKTDEQYTACCKNPNGSRKWESLFGIAKDFGIVISNNSSKITVEAKKETEQINPNPTNKNLPLIVQVENFLNERFEFRKNIVNEKTEYKAKGNDNLWMEANENVISRLLEHNYFKYSPSKTASLLDSDFVKFFNPITDYFNSLTYNPQTEPSYIDELCKKIKAKNQERFNKHFKKMLVRCVACSTVTEMTNNNFNKHVFVIINREQTIGKSSFCRWLCPPALNEYFVENIAMDKDGVIALATSFIINLDELASLSKYDVNQLKAKISMASINERLPYGRRRQFHPRRVNFLGSTNNDEFLNDDTGSARWLCFEIDSFEQGYWLKGSPNYIDINKVWCEAKYLFDNGFKYQLTLDEKRENEEINRDYEERSIEEEMITTYFAIDSKQEESNFMTANDILQYMVIHKGANTNKLSLKKIGSVLKKLGFVRGTKRLEKMFPVKGYYIKKV</sequence>
<evidence type="ECO:0000313" key="4">
    <source>
        <dbReference type="EMBL" id="MFC4230961.1"/>
    </source>
</evidence>
<gene>
    <name evidence="4" type="ORF">ACFOW1_03605</name>
</gene>
<dbReference type="InterPro" id="IPR014907">
    <property type="entry name" value="BT4734-like_N"/>
</dbReference>
<proteinExistence type="predicted"/>
<dbReference type="RefSeq" id="WP_379012346.1">
    <property type="nucleotide sequence ID" value="NZ_JBHSDC010000002.1"/>
</dbReference>
<evidence type="ECO:0000259" key="2">
    <source>
        <dbReference type="Pfam" id="PF08707"/>
    </source>
</evidence>
<dbReference type="PANTHER" id="PTHR34985:SF1">
    <property type="entry name" value="SLR0554 PROTEIN"/>
    <property type="match status" value="1"/>
</dbReference>